<name>A0A8W8MJ19_MAGGI</name>
<dbReference type="EnsemblMetazoa" id="G33361.1">
    <property type="protein sequence ID" value="G33361.1:cds"/>
    <property type="gene ID" value="G33361"/>
</dbReference>
<reference evidence="1" key="1">
    <citation type="submission" date="2022-08" db="UniProtKB">
        <authorList>
            <consortium name="EnsemblMetazoa"/>
        </authorList>
    </citation>
    <scope>IDENTIFICATION</scope>
    <source>
        <strain evidence="1">05x7-T-G4-1.051#20</strain>
    </source>
</reference>
<evidence type="ECO:0000313" key="1">
    <source>
        <dbReference type="EnsemblMetazoa" id="G33361.1:cds"/>
    </source>
</evidence>
<sequence length="173" mass="19570">MERDHPVLVQHSKCHTQGWRANGDISLILSKSDPSNPSVDEILATKNTLQGMPAKCSKLLMNTLKIDISSVDASFELSSIPLFRSSHLFQSTLKEKEPDDLSQEHEVLNSDVPQPEWMEALRPNPNYDNSSLNFTFDDGSPDHDWSDTSHIHPDDLGKDWWTASQVMKIKMKV</sequence>
<dbReference type="Proteomes" id="UP000005408">
    <property type="component" value="Unassembled WGS sequence"/>
</dbReference>
<accession>A0A8W8MJ19</accession>
<dbReference type="AlphaFoldDB" id="A0A8W8MJ19"/>
<protein>
    <submittedName>
        <fullName evidence="1">Uncharacterized protein</fullName>
    </submittedName>
</protein>
<evidence type="ECO:0000313" key="2">
    <source>
        <dbReference type="Proteomes" id="UP000005408"/>
    </source>
</evidence>
<keyword evidence="2" id="KW-1185">Reference proteome</keyword>
<proteinExistence type="predicted"/>
<organism evidence="1 2">
    <name type="scientific">Magallana gigas</name>
    <name type="common">Pacific oyster</name>
    <name type="synonym">Crassostrea gigas</name>
    <dbReference type="NCBI Taxonomy" id="29159"/>
    <lineage>
        <taxon>Eukaryota</taxon>
        <taxon>Metazoa</taxon>
        <taxon>Spiralia</taxon>
        <taxon>Lophotrochozoa</taxon>
        <taxon>Mollusca</taxon>
        <taxon>Bivalvia</taxon>
        <taxon>Autobranchia</taxon>
        <taxon>Pteriomorphia</taxon>
        <taxon>Ostreida</taxon>
        <taxon>Ostreoidea</taxon>
        <taxon>Ostreidae</taxon>
        <taxon>Magallana</taxon>
    </lineage>
</organism>